<evidence type="ECO:0000313" key="2">
    <source>
        <dbReference type="EMBL" id="CAA9221445.1"/>
    </source>
</evidence>
<dbReference type="EMBL" id="CADCTC010000033">
    <property type="protein sequence ID" value="CAA9221445.1"/>
    <property type="molecule type" value="Genomic_DNA"/>
</dbReference>
<feature type="region of interest" description="Disordered" evidence="1">
    <location>
        <begin position="66"/>
        <end position="88"/>
    </location>
</feature>
<name>A0A6J4HD67_9CHLR</name>
<accession>A0A6J4HD67</accession>
<gene>
    <name evidence="2" type="ORF">AVDCRST_MAG77-484</name>
</gene>
<protein>
    <submittedName>
        <fullName evidence="2">Uncharacterized protein</fullName>
    </submittedName>
</protein>
<reference evidence="2" key="1">
    <citation type="submission" date="2020-02" db="EMBL/GenBank/DDBJ databases">
        <authorList>
            <person name="Meier V. D."/>
        </authorList>
    </citation>
    <scope>NUCLEOTIDE SEQUENCE</scope>
    <source>
        <strain evidence="2">AVDCRST_MAG77</strain>
    </source>
</reference>
<sequence length="130" mass="14157">MNTDPAERQLIDAETKLARALQRLSALRRAALYGSYDAAEFDQAVMAYRAAEADVLEARKTWAQRKEAGAVSTATAPSAPEAPIEDEKVEPLEITPRLLFAKWLVETGRLTDWQGAEASESAKPELVAAA</sequence>
<evidence type="ECO:0000256" key="1">
    <source>
        <dbReference type="SAM" id="MobiDB-lite"/>
    </source>
</evidence>
<dbReference type="AlphaFoldDB" id="A0A6J4HD67"/>
<feature type="compositionally biased region" description="Low complexity" evidence="1">
    <location>
        <begin position="69"/>
        <end position="82"/>
    </location>
</feature>
<proteinExistence type="predicted"/>
<organism evidence="2">
    <name type="scientific">uncultured Chloroflexota bacterium</name>
    <dbReference type="NCBI Taxonomy" id="166587"/>
    <lineage>
        <taxon>Bacteria</taxon>
        <taxon>Bacillati</taxon>
        <taxon>Chloroflexota</taxon>
        <taxon>environmental samples</taxon>
    </lineage>
</organism>